<evidence type="ECO:0000313" key="3">
    <source>
        <dbReference type="Proteomes" id="UP000199502"/>
    </source>
</evidence>
<reference evidence="2 3" key="1">
    <citation type="submission" date="2016-10" db="EMBL/GenBank/DDBJ databases">
        <authorList>
            <person name="de Groot N.N."/>
        </authorList>
    </citation>
    <scope>NUCLEOTIDE SEQUENCE [LARGE SCALE GENOMIC DNA]</scope>
    <source>
        <strain evidence="2 3">CGMCC 1.8925</strain>
    </source>
</reference>
<sequence>EKIAHHHPRQFGSLNHAGRTASSKSMGPDPRLVVTSREAGFDLVAPTLGRFCTKYSIAPLNASAVKLLCSHWHGLMSAVPSEAKLEADEISNQILKSPSLTKLAENPLLLTMLLVVKHGAGKLPPDRVSLYQRAVEILLDTWNIKGHAALNPKEAVPQLSCIAFEMLRQGKQTATEDEIVEMISRSRDRITSIGRYAKDSPEEFLKRVELRSSLLVEGGHQSENGKLVPFYQFRHLTFQEYLAAEAIVHGNTVSAEDNDNLVEELGEELAREKWKEVVPMVAVLLGRRTKPLLQILLNSALQPSKESSNANTDPEEDSLNEDRAAAPRLIHCMIEEAEFPREIIDESCAVVLQYLLDVFVKDNVVTSLSQSVYGRDLREASWRMFSSSEVISRDTVLLCSMFEAACRGKPYWTVPGNESAVCGELTDENEQSRVRATLAVAGAFWLHRSKTVVSKSTRVLAALEANISSDSRKLSALSAWAWGFWRHISLGEKRRKLPPTPTDQTVSILAKKFVDLEKDWQWLDFTAAISTLKEIGRNSTNISLTEAQWKIVEKSFSDKDHRESRTLSALRLCYIARNKFSDDVILEWVKNLAPTSIGKRDVEDIYDYYKVDIDAPRQRQRQRRRSASA</sequence>
<evidence type="ECO:0000313" key="2">
    <source>
        <dbReference type="EMBL" id="SCY97205.1"/>
    </source>
</evidence>
<dbReference type="PANTHER" id="PTHR46844:SF1">
    <property type="entry name" value="SLR5058 PROTEIN"/>
    <property type="match status" value="1"/>
</dbReference>
<dbReference type="PANTHER" id="PTHR46844">
    <property type="entry name" value="SLR5058 PROTEIN"/>
    <property type="match status" value="1"/>
</dbReference>
<feature type="non-terminal residue" evidence="2">
    <location>
        <position position="1"/>
    </location>
</feature>
<organism evidence="2 3">
    <name type="scientific">Paracoccus tibetensis</name>
    <dbReference type="NCBI Taxonomy" id="336292"/>
    <lineage>
        <taxon>Bacteria</taxon>
        <taxon>Pseudomonadati</taxon>
        <taxon>Pseudomonadota</taxon>
        <taxon>Alphaproteobacteria</taxon>
        <taxon>Rhodobacterales</taxon>
        <taxon>Paracoccaceae</taxon>
        <taxon>Paracoccus</taxon>
    </lineage>
</organism>
<evidence type="ECO:0000256" key="1">
    <source>
        <dbReference type="SAM" id="MobiDB-lite"/>
    </source>
</evidence>
<name>A0A1G5K9B8_9RHOB</name>
<dbReference type="Proteomes" id="UP000199502">
    <property type="component" value="Unassembled WGS sequence"/>
</dbReference>
<dbReference type="RefSeq" id="WP_217630740.1">
    <property type="nucleotide sequence ID" value="NZ_FMVT01000032.1"/>
</dbReference>
<dbReference type="AlphaFoldDB" id="A0A1G5K9B8"/>
<accession>A0A1G5K9B8</accession>
<feature type="region of interest" description="Disordered" evidence="1">
    <location>
        <begin position="1"/>
        <end position="29"/>
    </location>
</feature>
<dbReference type="EMBL" id="FMVT01000032">
    <property type="protein sequence ID" value="SCY97205.1"/>
    <property type="molecule type" value="Genomic_DNA"/>
</dbReference>
<keyword evidence="3" id="KW-1185">Reference proteome</keyword>
<protein>
    <submittedName>
        <fullName evidence="2">Uncharacterized protein</fullName>
    </submittedName>
</protein>
<proteinExistence type="predicted"/>
<gene>
    <name evidence="2" type="ORF">SAMN05660710_03808</name>
</gene>